<dbReference type="Pfam" id="PF00001">
    <property type="entry name" value="7tm_1"/>
    <property type="match status" value="1"/>
</dbReference>
<organism evidence="10 11">
    <name type="scientific">Ridgeia piscesae</name>
    <name type="common">Tubeworm</name>
    <dbReference type="NCBI Taxonomy" id="27915"/>
    <lineage>
        <taxon>Eukaryota</taxon>
        <taxon>Metazoa</taxon>
        <taxon>Spiralia</taxon>
        <taxon>Lophotrochozoa</taxon>
        <taxon>Annelida</taxon>
        <taxon>Polychaeta</taxon>
        <taxon>Sedentaria</taxon>
        <taxon>Canalipalpata</taxon>
        <taxon>Sabellida</taxon>
        <taxon>Siboglinidae</taxon>
        <taxon>Ridgeia</taxon>
    </lineage>
</organism>
<proteinExistence type="predicted"/>
<feature type="transmembrane region" description="Helical" evidence="8">
    <location>
        <begin position="207"/>
        <end position="228"/>
    </location>
</feature>
<dbReference type="PROSITE" id="PS50262">
    <property type="entry name" value="G_PROTEIN_RECEP_F1_2"/>
    <property type="match status" value="1"/>
</dbReference>
<evidence type="ECO:0000256" key="1">
    <source>
        <dbReference type="ARBA" id="ARBA00004141"/>
    </source>
</evidence>
<keyword evidence="2 8" id="KW-0812">Transmembrane</keyword>
<keyword evidence="7" id="KW-0807">Transducer</keyword>
<evidence type="ECO:0000256" key="3">
    <source>
        <dbReference type="ARBA" id="ARBA00022989"/>
    </source>
</evidence>
<keyword evidence="3 8" id="KW-1133">Transmembrane helix</keyword>
<dbReference type="AlphaFoldDB" id="A0AAD9NLW8"/>
<feature type="transmembrane region" description="Helical" evidence="8">
    <location>
        <begin position="311"/>
        <end position="336"/>
    </location>
</feature>
<feature type="transmembrane region" description="Helical" evidence="8">
    <location>
        <begin position="108"/>
        <end position="136"/>
    </location>
</feature>
<dbReference type="EMBL" id="JAODUO010000899">
    <property type="protein sequence ID" value="KAK2173141.1"/>
    <property type="molecule type" value="Genomic_DNA"/>
</dbReference>
<evidence type="ECO:0000256" key="7">
    <source>
        <dbReference type="ARBA" id="ARBA00023224"/>
    </source>
</evidence>
<name>A0AAD9NLW8_RIDPI</name>
<keyword evidence="4" id="KW-0297">G-protein coupled receptor</keyword>
<dbReference type="CDD" id="cd00637">
    <property type="entry name" value="7tm_classA_rhodopsin-like"/>
    <property type="match status" value="1"/>
</dbReference>
<keyword evidence="6" id="KW-0675">Receptor</keyword>
<evidence type="ECO:0000313" key="10">
    <source>
        <dbReference type="EMBL" id="KAK2173141.1"/>
    </source>
</evidence>
<dbReference type="Proteomes" id="UP001209878">
    <property type="component" value="Unassembled WGS sequence"/>
</dbReference>
<reference evidence="10" key="1">
    <citation type="journal article" date="2023" name="Mol. Biol. Evol.">
        <title>Third-Generation Sequencing Reveals the Adaptive Role of the Epigenome in Three Deep-Sea Polychaetes.</title>
        <authorList>
            <person name="Perez M."/>
            <person name="Aroh O."/>
            <person name="Sun Y."/>
            <person name="Lan Y."/>
            <person name="Juniper S.K."/>
            <person name="Young C.R."/>
            <person name="Angers B."/>
            <person name="Qian P.Y."/>
        </authorList>
    </citation>
    <scope>NUCLEOTIDE SEQUENCE</scope>
    <source>
        <strain evidence="10">R07B-5</strain>
    </source>
</reference>
<evidence type="ECO:0000256" key="4">
    <source>
        <dbReference type="ARBA" id="ARBA00023040"/>
    </source>
</evidence>
<evidence type="ECO:0000256" key="8">
    <source>
        <dbReference type="SAM" id="Phobius"/>
    </source>
</evidence>
<dbReference type="GO" id="GO:0008188">
    <property type="term" value="F:neuropeptide receptor activity"/>
    <property type="evidence" value="ECO:0007669"/>
    <property type="project" value="TreeGrafter"/>
</dbReference>
<feature type="transmembrane region" description="Helical" evidence="8">
    <location>
        <begin position="348"/>
        <end position="371"/>
    </location>
</feature>
<feature type="transmembrane region" description="Helical" evidence="8">
    <location>
        <begin position="41"/>
        <end position="65"/>
    </location>
</feature>
<dbReference type="GO" id="GO:0005886">
    <property type="term" value="C:plasma membrane"/>
    <property type="evidence" value="ECO:0007669"/>
    <property type="project" value="TreeGrafter"/>
</dbReference>
<feature type="transmembrane region" description="Helical" evidence="8">
    <location>
        <begin position="77"/>
        <end position="96"/>
    </location>
</feature>
<dbReference type="Gene3D" id="1.20.1070.10">
    <property type="entry name" value="Rhodopsin 7-helix transmembrane proteins"/>
    <property type="match status" value="1"/>
</dbReference>
<evidence type="ECO:0000259" key="9">
    <source>
        <dbReference type="PROSITE" id="PS50262"/>
    </source>
</evidence>
<keyword evidence="5 8" id="KW-0472">Membrane</keyword>
<dbReference type="PRINTS" id="PR00237">
    <property type="entry name" value="GPCRRHODOPSN"/>
</dbReference>
<comment type="caution">
    <text evidence="10">The sequence shown here is derived from an EMBL/GenBank/DDBJ whole genome shotgun (WGS) entry which is preliminary data.</text>
</comment>
<accession>A0AAD9NLW8</accession>
<gene>
    <name evidence="10" type="ORF">NP493_900g01010</name>
</gene>
<evidence type="ECO:0000256" key="5">
    <source>
        <dbReference type="ARBA" id="ARBA00023136"/>
    </source>
</evidence>
<sequence length="410" mass="46481">MNLDGLDKPYLHIIIQWLQANNGNATSDLTAPYVKPSLRHVYPLCVLLHACVCLTGAVGNVSMLMTIVRRRLHEDPTYLYLANLAINDLFQTVVVLPMTVANLLLQNWVFGSFVCFLLPMMHSLPVHVAMLTHALIAVDRYRRILHPMAARLPAGLYLLAVWVVALCVVLPHAVFIKYIDLAETLDDHRFVGAGICCVNVERHIEQYIRAMFVVMYCLPLAVIAFLYVKVSTELKIVDYLSSDTMNLENSSICGSSGQVTRSSSLEAQKNGDSGRQSGESTYIGTYHSGRHMNQYYADDIDTRKERRIQRYLVVMVTIFAVCWCPLNILILVTHFVYETEKNSRDFDITYLIFTFFGYISTCTNPVLFASLRMSEQTKDRLRGYFRFSNRRRLDSKCSGVIRSDGVSNGT</sequence>
<dbReference type="InterPro" id="IPR000276">
    <property type="entry name" value="GPCR_Rhodpsn"/>
</dbReference>
<evidence type="ECO:0000256" key="2">
    <source>
        <dbReference type="ARBA" id="ARBA00022692"/>
    </source>
</evidence>
<dbReference type="PANTHER" id="PTHR24238:SF69">
    <property type="entry name" value="G-PROTEIN COUPLED RECEPTOR 165"/>
    <property type="match status" value="1"/>
</dbReference>
<feature type="transmembrane region" description="Helical" evidence="8">
    <location>
        <begin position="156"/>
        <end position="179"/>
    </location>
</feature>
<dbReference type="PANTHER" id="PTHR24238">
    <property type="entry name" value="G-PROTEIN COUPLED RECEPTOR"/>
    <property type="match status" value="1"/>
</dbReference>
<dbReference type="SUPFAM" id="SSF81321">
    <property type="entry name" value="Family A G protein-coupled receptor-like"/>
    <property type="match status" value="1"/>
</dbReference>
<protein>
    <recommendedName>
        <fullName evidence="9">G-protein coupled receptors family 1 profile domain-containing protein</fullName>
    </recommendedName>
</protein>
<dbReference type="InterPro" id="IPR017452">
    <property type="entry name" value="GPCR_Rhodpsn_7TM"/>
</dbReference>
<evidence type="ECO:0000313" key="11">
    <source>
        <dbReference type="Proteomes" id="UP001209878"/>
    </source>
</evidence>
<keyword evidence="11" id="KW-1185">Reference proteome</keyword>
<feature type="domain" description="G-protein coupled receptors family 1 profile" evidence="9">
    <location>
        <begin position="59"/>
        <end position="368"/>
    </location>
</feature>
<comment type="subcellular location">
    <subcellularLocation>
        <location evidence="1">Membrane</location>
        <topology evidence="1">Multi-pass membrane protein</topology>
    </subcellularLocation>
</comment>
<evidence type="ECO:0000256" key="6">
    <source>
        <dbReference type="ARBA" id="ARBA00023170"/>
    </source>
</evidence>